<name>A0A1G1KUY6_9BACT</name>
<dbReference type="InterPro" id="IPR021327">
    <property type="entry name" value="DUF2934"/>
</dbReference>
<sequence>MPRDWRADHSANGFHLCLEPLAWVILILFKLRVLFLIYENSCNDNIEIKKGHGMIKKPHPEKKYSKVDLEKIRTRAREIWKRKCQSLNTALDDWLQAERELRKQLGIEHKSSADYTAEEVRQIKERAEAVRQEKIGTLRTAFNDWIEAEQELKAELKKRINVNGLFDLWFGEASSRVTLILKTNPVASSIAIDEILGQQYVELMAKCMT</sequence>
<evidence type="ECO:0000313" key="1">
    <source>
        <dbReference type="EMBL" id="OGW96379.1"/>
    </source>
</evidence>
<comment type="caution">
    <text evidence="1">The sequence shown here is derived from an EMBL/GenBank/DDBJ whole genome shotgun (WGS) entry which is preliminary data.</text>
</comment>
<evidence type="ECO:0000313" key="2">
    <source>
        <dbReference type="Proteomes" id="UP000178187"/>
    </source>
</evidence>
<protein>
    <submittedName>
        <fullName evidence="1">Uncharacterized protein</fullName>
    </submittedName>
</protein>
<organism evidence="1 2">
    <name type="scientific">Candidatus Danuiimicrobium aquiferis</name>
    <dbReference type="NCBI Taxonomy" id="1801832"/>
    <lineage>
        <taxon>Bacteria</taxon>
        <taxon>Pseudomonadati</taxon>
        <taxon>Candidatus Omnitrophota</taxon>
        <taxon>Candidatus Danuiimicrobium</taxon>
    </lineage>
</organism>
<dbReference type="EMBL" id="MHFR01000051">
    <property type="protein sequence ID" value="OGW96379.1"/>
    <property type="molecule type" value="Genomic_DNA"/>
</dbReference>
<gene>
    <name evidence="1" type="ORF">A3G33_03495</name>
</gene>
<accession>A0A1G1KUY6</accession>
<reference evidence="1 2" key="1">
    <citation type="journal article" date="2016" name="Nat. Commun.">
        <title>Thousands of microbial genomes shed light on interconnected biogeochemical processes in an aquifer system.</title>
        <authorList>
            <person name="Anantharaman K."/>
            <person name="Brown C.T."/>
            <person name="Hug L.A."/>
            <person name="Sharon I."/>
            <person name="Castelle C.J."/>
            <person name="Probst A.J."/>
            <person name="Thomas B.C."/>
            <person name="Singh A."/>
            <person name="Wilkins M.J."/>
            <person name="Karaoz U."/>
            <person name="Brodie E.L."/>
            <person name="Williams K.H."/>
            <person name="Hubbard S.S."/>
            <person name="Banfield J.F."/>
        </authorList>
    </citation>
    <scope>NUCLEOTIDE SEQUENCE [LARGE SCALE GENOMIC DNA]</scope>
</reference>
<dbReference type="Pfam" id="PF11154">
    <property type="entry name" value="DUF2934"/>
    <property type="match status" value="1"/>
</dbReference>
<proteinExistence type="predicted"/>
<dbReference type="Proteomes" id="UP000178187">
    <property type="component" value="Unassembled WGS sequence"/>
</dbReference>
<dbReference type="AlphaFoldDB" id="A0A1G1KUY6"/>